<dbReference type="SUPFAM" id="SSF52402">
    <property type="entry name" value="Adenine nucleotide alpha hydrolases-like"/>
    <property type="match status" value="1"/>
</dbReference>
<evidence type="ECO:0000259" key="2">
    <source>
        <dbReference type="Pfam" id="PF00582"/>
    </source>
</evidence>
<evidence type="ECO:0000313" key="4">
    <source>
        <dbReference type="Proteomes" id="UP000242015"/>
    </source>
</evidence>
<evidence type="ECO:0000313" key="3">
    <source>
        <dbReference type="EMBL" id="PSO08201.1"/>
    </source>
</evidence>
<dbReference type="Pfam" id="PF00582">
    <property type="entry name" value="Usp"/>
    <property type="match status" value="1"/>
</dbReference>
<gene>
    <name evidence="3" type="ORF">B9Q04_06780</name>
</gene>
<dbReference type="InterPro" id="IPR006016">
    <property type="entry name" value="UspA"/>
</dbReference>
<protein>
    <recommendedName>
        <fullName evidence="2">UspA domain-containing protein</fullName>
    </recommendedName>
</protein>
<dbReference type="AlphaFoldDB" id="A0A2R6CBI4"/>
<dbReference type="PANTHER" id="PTHR46268:SF6">
    <property type="entry name" value="UNIVERSAL STRESS PROTEIN UP12"/>
    <property type="match status" value="1"/>
</dbReference>
<dbReference type="CDD" id="cd00293">
    <property type="entry name" value="USP-like"/>
    <property type="match status" value="1"/>
</dbReference>
<evidence type="ECO:0000256" key="1">
    <source>
        <dbReference type="ARBA" id="ARBA00008791"/>
    </source>
</evidence>
<dbReference type="EMBL" id="NEXF01000122">
    <property type="protein sequence ID" value="PSO08201.1"/>
    <property type="molecule type" value="Genomic_DNA"/>
</dbReference>
<sequence length="169" mass="17629">MANVKIMAQVLIEKTNTPGEGSVYRKILVAVDGSENSRKAAKTAIWLSRVTGAKLIVLAVVQVPILLDQGIPGGSSYGIGEYLAQTKKYLEKVVADVSEDAANQGVDAERVVIDGTASVVQAIVDYAAENRVDLIVVGTRGLGGFKKLVLGSVSSGLVAHAPCAVLVVR</sequence>
<feature type="domain" description="UspA" evidence="2">
    <location>
        <begin position="24"/>
        <end position="169"/>
    </location>
</feature>
<dbReference type="InterPro" id="IPR006015">
    <property type="entry name" value="Universal_stress_UspA"/>
</dbReference>
<dbReference type="InterPro" id="IPR014729">
    <property type="entry name" value="Rossmann-like_a/b/a_fold"/>
</dbReference>
<dbReference type="PANTHER" id="PTHR46268">
    <property type="entry name" value="STRESS RESPONSE PROTEIN NHAX"/>
    <property type="match status" value="1"/>
</dbReference>
<comment type="caution">
    <text evidence="3">The sequence shown here is derived from an EMBL/GenBank/DDBJ whole genome shotgun (WGS) entry which is preliminary data.</text>
</comment>
<proteinExistence type="inferred from homology"/>
<dbReference type="Gene3D" id="3.40.50.620">
    <property type="entry name" value="HUPs"/>
    <property type="match status" value="1"/>
</dbReference>
<dbReference type="Proteomes" id="UP000242015">
    <property type="component" value="Unassembled WGS sequence"/>
</dbReference>
<accession>A0A2R6CBI4</accession>
<dbReference type="PRINTS" id="PR01438">
    <property type="entry name" value="UNVRSLSTRESS"/>
</dbReference>
<comment type="similarity">
    <text evidence="1">Belongs to the universal stress protein A family.</text>
</comment>
<organism evidence="3 4">
    <name type="scientific">Candidatus Marsarchaeota G2 archaeon BE_D</name>
    <dbReference type="NCBI Taxonomy" id="1978158"/>
    <lineage>
        <taxon>Archaea</taxon>
        <taxon>Candidatus Marsarchaeota</taxon>
        <taxon>Candidatus Marsarchaeota group 2</taxon>
    </lineage>
</organism>
<reference evidence="3 4" key="1">
    <citation type="submission" date="2017-04" db="EMBL/GenBank/DDBJ databases">
        <title>Novel microbial lineages endemic to geothermal iron-oxide mats fill important gaps in the evolutionary history of Archaea.</title>
        <authorList>
            <person name="Jay Z.J."/>
            <person name="Beam J.P."/>
            <person name="Dlakic M."/>
            <person name="Rusch D.B."/>
            <person name="Kozubal M.A."/>
            <person name="Inskeep W.P."/>
        </authorList>
    </citation>
    <scope>NUCLEOTIDE SEQUENCE [LARGE SCALE GENOMIC DNA]</scope>
    <source>
        <strain evidence="3">BE_D</strain>
    </source>
</reference>
<name>A0A2R6CBI4_9ARCH</name>